<comment type="subcellular location">
    <subcellularLocation>
        <location evidence="2">Cytoplasm</location>
    </subcellularLocation>
    <subcellularLocation>
        <location evidence="1">Nucleus</location>
    </subcellularLocation>
</comment>
<protein>
    <recommendedName>
        <fullName evidence="6">J domain-containing protein</fullName>
    </recommendedName>
</protein>
<evidence type="ECO:0000313" key="8">
    <source>
        <dbReference type="Proteomes" id="UP001216638"/>
    </source>
</evidence>
<name>A0AAF0IM73_9BASI</name>
<keyword evidence="4" id="KW-0143">Chaperone</keyword>
<reference evidence="7" key="1">
    <citation type="submission" date="2023-03" db="EMBL/GenBank/DDBJ databases">
        <title>Mating type loci evolution in Malassezia.</title>
        <authorList>
            <person name="Coelho M.A."/>
        </authorList>
    </citation>
    <scope>NUCLEOTIDE SEQUENCE</scope>
    <source>
        <strain evidence="7">CBS 14135</strain>
    </source>
</reference>
<evidence type="ECO:0000256" key="4">
    <source>
        <dbReference type="ARBA" id="ARBA00023186"/>
    </source>
</evidence>
<dbReference type="SUPFAM" id="SSF46565">
    <property type="entry name" value="Chaperone J-domain"/>
    <property type="match status" value="1"/>
</dbReference>
<dbReference type="GO" id="GO:0005737">
    <property type="term" value="C:cytoplasm"/>
    <property type="evidence" value="ECO:0007669"/>
    <property type="project" value="UniProtKB-SubCell"/>
</dbReference>
<dbReference type="SMART" id="SM00271">
    <property type="entry name" value="DnaJ"/>
    <property type="match status" value="1"/>
</dbReference>
<keyword evidence="8" id="KW-1185">Reference proteome</keyword>
<organism evidence="7 8">
    <name type="scientific">Malassezia brasiliensis</name>
    <dbReference type="NCBI Taxonomy" id="1821822"/>
    <lineage>
        <taxon>Eukaryota</taxon>
        <taxon>Fungi</taxon>
        <taxon>Dikarya</taxon>
        <taxon>Basidiomycota</taxon>
        <taxon>Ustilaginomycotina</taxon>
        <taxon>Malasseziomycetes</taxon>
        <taxon>Malasseziales</taxon>
        <taxon>Malasseziaceae</taxon>
        <taxon>Malassezia</taxon>
    </lineage>
</organism>
<evidence type="ECO:0000256" key="2">
    <source>
        <dbReference type="ARBA" id="ARBA00004496"/>
    </source>
</evidence>
<dbReference type="CDD" id="cd06257">
    <property type="entry name" value="DnaJ"/>
    <property type="match status" value="1"/>
</dbReference>
<dbReference type="PROSITE" id="PS50076">
    <property type="entry name" value="DNAJ_2"/>
    <property type="match status" value="1"/>
</dbReference>
<dbReference type="PRINTS" id="PR00625">
    <property type="entry name" value="JDOMAIN"/>
</dbReference>
<dbReference type="InterPro" id="IPR001623">
    <property type="entry name" value="DnaJ_domain"/>
</dbReference>
<dbReference type="EMBL" id="CP119951">
    <property type="protein sequence ID" value="WFC93764.1"/>
    <property type="molecule type" value="Genomic_DNA"/>
</dbReference>
<dbReference type="InterPro" id="IPR036869">
    <property type="entry name" value="J_dom_sf"/>
</dbReference>
<proteinExistence type="predicted"/>
<feature type="domain" description="J" evidence="6">
    <location>
        <begin position="8"/>
        <end position="86"/>
    </location>
</feature>
<evidence type="ECO:0000256" key="3">
    <source>
        <dbReference type="ARBA" id="ARBA00022490"/>
    </source>
</evidence>
<evidence type="ECO:0000256" key="1">
    <source>
        <dbReference type="ARBA" id="ARBA00004123"/>
    </source>
</evidence>
<dbReference type="PANTHER" id="PTHR44313">
    <property type="entry name" value="DNAJ HOMOLOG SUBFAMILY C MEMBER 17"/>
    <property type="match status" value="1"/>
</dbReference>
<keyword evidence="3" id="KW-0963">Cytoplasm</keyword>
<dbReference type="Pfam" id="PF00226">
    <property type="entry name" value="DnaJ"/>
    <property type="match status" value="1"/>
</dbReference>
<gene>
    <name evidence="7" type="ORF">MBRA1_000387</name>
</gene>
<sequence length="321" mass="36226">MDAGALLDAFALLGLDLEATEAQIRTAYRKRSLQLHPDKAKDVPPDVAAERFHQLTVAYEQLLDPATRANLAQKLEQERARRERHAEFDSRRREMAEELEMREQLDRQAKARRAQHAREREQRIVALREEGRAMRIDKHERLLKEWQARAQAVPQKRKAADEVPALAPMDTTVLVRFPTEQWDEMGADVLLSDPLHTPLSAALTTYGALTALAVKPPKKRREVSAMATFADIVPAWRAVQEGRTLRCTPALLEETWIGWAEPNFKERTTEPARIAYLARQPPVPPEAPSEPETDVGPGLLDAEYEAHTLARLQRAAVQGAA</sequence>
<accession>A0AAF0IM73</accession>
<dbReference type="GO" id="GO:0000390">
    <property type="term" value="P:spliceosomal complex disassembly"/>
    <property type="evidence" value="ECO:0007669"/>
    <property type="project" value="TreeGrafter"/>
</dbReference>
<evidence type="ECO:0000313" key="7">
    <source>
        <dbReference type="EMBL" id="WFC93764.1"/>
    </source>
</evidence>
<dbReference type="PANTHER" id="PTHR44313:SF1">
    <property type="entry name" value="DNAJ HOMOLOG SUBFAMILY C MEMBER 17"/>
    <property type="match status" value="1"/>
</dbReference>
<evidence type="ECO:0000259" key="6">
    <source>
        <dbReference type="PROSITE" id="PS50076"/>
    </source>
</evidence>
<dbReference type="Gene3D" id="1.10.287.110">
    <property type="entry name" value="DnaJ domain"/>
    <property type="match status" value="1"/>
</dbReference>
<keyword evidence="5" id="KW-0539">Nucleus</keyword>
<dbReference type="AlphaFoldDB" id="A0AAF0IM73"/>
<dbReference type="GO" id="GO:0005681">
    <property type="term" value="C:spliceosomal complex"/>
    <property type="evidence" value="ECO:0007669"/>
    <property type="project" value="TreeGrafter"/>
</dbReference>
<evidence type="ECO:0000256" key="5">
    <source>
        <dbReference type="ARBA" id="ARBA00023242"/>
    </source>
</evidence>
<dbReference type="InterPro" id="IPR052094">
    <property type="entry name" value="Pre-mRNA-splicing_ERAD"/>
</dbReference>
<dbReference type="Proteomes" id="UP001216638">
    <property type="component" value="Chromosome 1"/>
</dbReference>